<keyword evidence="1" id="KW-0175">Coiled coil</keyword>
<name>A0AAD1X563_EUPCR</name>
<accession>A0AAD1X563</accession>
<dbReference type="Proteomes" id="UP001295684">
    <property type="component" value="Unassembled WGS sequence"/>
</dbReference>
<feature type="compositionally biased region" description="Acidic residues" evidence="2">
    <location>
        <begin position="450"/>
        <end position="462"/>
    </location>
</feature>
<feature type="compositionally biased region" description="Low complexity" evidence="2">
    <location>
        <begin position="1477"/>
        <end position="1486"/>
    </location>
</feature>
<dbReference type="EMBL" id="CAMPGE010000430">
    <property type="protein sequence ID" value="CAI2359177.1"/>
    <property type="molecule type" value="Genomic_DNA"/>
</dbReference>
<sequence>MADIIEGEEVDTKHMIQAKKAARFFLPNPMNKGTSREKDSEFSKKLQEMNTLDLIDFDQDYGTIYFANGGYISTLDTSPYDLKTDQDVASSMKTYSIGHDKSFIKGLKLIKEKALILISVNDKILIHSIQADGSIGKCQFTLSLSQNDNIGRLEYIIDGSNSLYAVVVDSDFALHIIDYNTKSVTVKENVVDANFVEGLLYYIDKEGSSLHIIDPSQPENELNSFETALEDLCAVEYLKKQHSVLIFFGESPSANVNIFEFGAGVTRDDFIRFNYQKITLFEEMFDPSDNILELPGKYKLMNIGNTRFNFSYFSYGESIDALYKTEEGNWARVMVEEQSIRLLAPVDGDGEIPSFKGLIYYPFKLTPQDPDTCQYKFTEEEVTVATPRKVITMTYTGQVDLYEVYFKDFDHSFDKVKTERNAAQEPDEGSQLSLAEISGEDNIDFAPGEQDGDDFEQDEVEKEAEATQTKNEPEEADSTPFKSAFSSLGTNSNTSKTTVFGTTNSIFSKPKEEQKKSILGSSTTSFGKPTNSETKNIFEQGDSTPMFGKFGSSSLFPKKDEPKKEEPAKEELKKEDIKKEEPKKEEKKIENVFMSQKPKDQEQTTKKSQPHFPFKPKEEPKTPQNPTPPPSQPQDASNPTTKGVGSLFPSTPSQTPLSFLSTPTPSSTPTTPPSPSPNPSRPSPLSTPTPTPAPKTASPKPSLQQPAVETTAAPFEKLFLKIQHTVAESVNEAFKQMPVLDVGVKVEGKVEEYKRRVVAGDKEFDEYRREVAKVTDQCKTQNERFDKILEYWALEKSDTRAVREVRDKLRNNTLFTEEIEMVLERGEITLAQAIKYVRIIKDLSLQAKKLNNNFCEPRTIKIKGVNDDPFLKKAKKSSVMQKLMREDRKGMQKVKQGLKKSNNTKLNDKETIKIYNTFINNLIDNDEYLVKILDQKYEKITKEMQEKGYLRGNDNESTCSTVSRYKFDFTDEITEKPKDQLERPDFYRDHYRENKIAKGLIEIQDPKALQIQFEKELKASMKSRSSNVKGGIAMVEVKINPRPRVREEAKVAPKISSFNPKLNVKPEKKTSIKEEQKSKKIDFTSLLVPKDSKASGKKTSSNMSFGEEFDKDSKEDPANLEFGMTKKISSEIPMKRTMTGAPSSFKSSNVLDPSLNESEGEAGVELPPSTAFVKKNSEVISPSKKFGAPDNLLDGLSFGGDDVDEKEDEKQSKGTESTLFNKTVKAKIANEIEKKLSTKDDKQSEKKDQSKLNVFGTKMGHKTSMTIGASNPMKNPLKAAREAEKIKKEAKAKEDAKKKDDSKEEDTEKTKETEKSKETEVKKEEPQESTPKKKPSPFGSGAPSKISPFSAMKSEKKPEGGMFGSTASNLFKSNPTTGGGIPTTNPTVGGATFGESSFGKSAFGQPSFGQPSTSTTALKTTGAFGNAGRTFGSKNKEPSGFTGFKSIAKTSESNSFLTSGANDNQMDEEDIFGDNQPSKSSSFGFGKPSGTGFGQSSGAGFGKSPGAGFGTSTGTGFGQKTSGVGSSLGFNPSSNPSFTQRRKNYFTNLLISQFQDF</sequence>
<feature type="compositionally biased region" description="Polar residues" evidence="2">
    <location>
        <begin position="519"/>
        <end position="543"/>
    </location>
</feature>
<evidence type="ECO:0000256" key="2">
    <source>
        <dbReference type="SAM" id="MobiDB-lite"/>
    </source>
</evidence>
<feature type="compositionally biased region" description="Low complexity" evidence="2">
    <location>
        <begin position="646"/>
        <end position="669"/>
    </location>
</feature>
<feature type="compositionally biased region" description="Polar residues" evidence="2">
    <location>
        <begin position="1407"/>
        <end position="1419"/>
    </location>
</feature>
<comment type="caution">
    <text evidence="3">The sequence shown here is derived from an EMBL/GenBank/DDBJ whole genome shotgun (WGS) entry which is preliminary data.</text>
</comment>
<feature type="compositionally biased region" description="Gly residues" evidence="2">
    <location>
        <begin position="1487"/>
        <end position="1517"/>
    </location>
</feature>
<protein>
    <submittedName>
        <fullName evidence="3">Uncharacterized protein</fullName>
    </submittedName>
</protein>
<feature type="compositionally biased region" description="Polar residues" evidence="2">
    <location>
        <begin position="480"/>
        <end position="507"/>
    </location>
</feature>
<feature type="compositionally biased region" description="Basic and acidic residues" evidence="2">
    <location>
        <begin position="557"/>
        <end position="590"/>
    </location>
</feature>
<feature type="compositionally biased region" description="Low complexity" evidence="2">
    <location>
        <begin position="694"/>
        <end position="703"/>
    </location>
</feature>
<feature type="coiled-coil region" evidence="1">
    <location>
        <begin position="750"/>
        <end position="784"/>
    </location>
</feature>
<reference evidence="3" key="1">
    <citation type="submission" date="2023-07" db="EMBL/GenBank/DDBJ databases">
        <authorList>
            <consortium name="AG Swart"/>
            <person name="Singh M."/>
            <person name="Singh A."/>
            <person name="Seah K."/>
            <person name="Emmerich C."/>
        </authorList>
    </citation>
    <scope>NUCLEOTIDE SEQUENCE</scope>
    <source>
        <strain evidence="3">DP1</strain>
    </source>
</reference>
<evidence type="ECO:0000313" key="4">
    <source>
        <dbReference type="Proteomes" id="UP001295684"/>
    </source>
</evidence>
<feature type="compositionally biased region" description="Basic and acidic residues" evidence="2">
    <location>
        <begin position="1228"/>
        <end position="1250"/>
    </location>
</feature>
<feature type="region of interest" description="Disordered" evidence="2">
    <location>
        <begin position="442"/>
        <end position="708"/>
    </location>
</feature>
<feature type="compositionally biased region" description="Polar residues" evidence="2">
    <location>
        <begin position="1365"/>
        <end position="1374"/>
    </location>
</feature>
<feature type="compositionally biased region" description="Polar residues" evidence="2">
    <location>
        <begin position="1140"/>
        <end position="1157"/>
    </location>
</feature>
<feature type="compositionally biased region" description="Polar residues" evidence="2">
    <location>
        <begin position="1524"/>
        <end position="1539"/>
    </location>
</feature>
<evidence type="ECO:0000313" key="3">
    <source>
        <dbReference type="EMBL" id="CAI2359177.1"/>
    </source>
</evidence>
<feature type="region of interest" description="Disordered" evidence="2">
    <location>
        <begin position="1091"/>
        <end position="1539"/>
    </location>
</feature>
<feature type="compositionally biased region" description="Pro residues" evidence="2">
    <location>
        <begin position="670"/>
        <end position="693"/>
    </location>
</feature>
<feature type="compositionally biased region" description="Polar residues" evidence="2">
    <location>
        <begin position="1263"/>
        <end position="1273"/>
    </location>
</feature>
<feature type="compositionally biased region" description="Basic and acidic residues" evidence="2">
    <location>
        <begin position="1279"/>
        <end position="1326"/>
    </location>
</feature>
<proteinExistence type="predicted"/>
<gene>
    <name evidence="3" type="ORF">ECRASSUSDP1_LOCUS462</name>
</gene>
<feature type="compositionally biased region" description="Pro residues" evidence="2">
    <location>
        <begin position="623"/>
        <end position="632"/>
    </location>
</feature>
<organism evidence="3 4">
    <name type="scientific">Euplotes crassus</name>
    <dbReference type="NCBI Taxonomy" id="5936"/>
    <lineage>
        <taxon>Eukaryota</taxon>
        <taxon>Sar</taxon>
        <taxon>Alveolata</taxon>
        <taxon>Ciliophora</taxon>
        <taxon>Intramacronucleata</taxon>
        <taxon>Spirotrichea</taxon>
        <taxon>Hypotrichia</taxon>
        <taxon>Euplotida</taxon>
        <taxon>Euplotidae</taxon>
        <taxon>Moneuplotes</taxon>
    </lineage>
</organism>
<keyword evidence="4" id="KW-1185">Reference proteome</keyword>
<feature type="compositionally biased region" description="Polar residues" evidence="2">
    <location>
        <begin position="1448"/>
        <end position="1464"/>
    </location>
</feature>
<evidence type="ECO:0000256" key="1">
    <source>
        <dbReference type="SAM" id="Coils"/>
    </source>
</evidence>